<proteinExistence type="predicted"/>
<dbReference type="OrthoDB" id="423921at2"/>
<dbReference type="PROSITE" id="PS51186">
    <property type="entry name" value="GNAT"/>
    <property type="match status" value="1"/>
</dbReference>
<dbReference type="InterPro" id="IPR000182">
    <property type="entry name" value="GNAT_dom"/>
</dbReference>
<dbReference type="SUPFAM" id="SSF55729">
    <property type="entry name" value="Acyl-CoA N-acyltransferases (Nat)"/>
    <property type="match status" value="1"/>
</dbReference>
<organism evidence="2 3">
    <name type="scientific">Thermohalobacter berrensis</name>
    <dbReference type="NCBI Taxonomy" id="99594"/>
    <lineage>
        <taxon>Bacteria</taxon>
        <taxon>Bacillati</taxon>
        <taxon>Bacillota</taxon>
        <taxon>Tissierellia</taxon>
        <taxon>Tissierellales</taxon>
        <taxon>Thermohalobacteraceae</taxon>
        <taxon>Thermohalobacter</taxon>
    </lineage>
</organism>
<dbReference type="EMBL" id="MCIB01000001">
    <property type="protein sequence ID" value="RKD34382.1"/>
    <property type="molecule type" value="Genomic_DNA"/>
</dbReference>
<evidence type="ECO:0000313" key="2">
    <source>
        <dbReference type="EMBL" id="RKD34382.1"/>
    </source>
</evidence>
<keyword evidence="3" id="KW-1185">Reference proteome</keyword>
<dbReference type="Pfam" id="PF00583">
    <property type="entry name" value="Acetyltransf_1"/>
    <property type="match status" value="1"/>
</dbReference>
<dbReference type="AlphaFoldDB" id="A0A419TA83"/>
<comment type="caution">
    <text evidence="2">The sequence shown here is derived from an EMBL/GenBank/DDBJ whole genome shotgun (WGS) entry which is preliminary data.</text>
</comment>
<dbReference type="InterPro" id="IPR016181">
    <property type="entry name" value="Acyl_CoA_acyltransferase"/>
</dbReference>
<dbReference type="RefSeq" id="WP_120166219.1">
    <property type="nucleotide sequence ID" value="NZ_MCIB01000001.1"/>
</dbReference>
<dbReference type="Proteomes" id="UP000284177">
    <property type="component" value="Unassembled WGS sequence"/>
</dbReference>
<evidence type="ECO:0000313" key="3">
    <source>
        <dbReference type="Proteomes" id="UP000284177"/>
    </source>
</evidence>
<sequence length="161" mass="18728">MKLIFNNMKKEEAKEISNWKYEEPYSIYSLDGSEETIAEFMNGSYYFVYENNKLIGYFCFGESAQIPVGKKYGVYDNENYIDIGLGLKPEMCGKGEGYNFVKAGLDYAKSIFIKNKFRLTVASFNKRAIKVYKKVGFEEIDYFTRKNKKGNINFIVMILDN</sequence>
<dbReference type="Gene3D" id="3.40.630.30">
    <property type="match status" value="1"/>
</dbReference>
<accession>A0A419TA83</accession>
<name>A0A419TA83_9FIRM</name>
<reference evidence="2 3" key="1">
    <citation type="submission" date="2016-08" db="EMBL/GenBank/DDBJ databases">
        <title>Novel Firmicutes and Novel Genomes.</title>
        <authorList>
            <person name="Poppleton D.I."/>
            <person name="Gribaldo S."/>
        </authorList>
    </citation>
    <scope>NUCLEOTIDE SEQUENCE [LARGE SCALE GENOMIC DNA]</scope>
    <source>
        <strain evidence="2 3">CTT3</strain>
    </source>
</reference>
<feature type="domain" description="N-acetyltransferase" evidence="1">
    <location>
        <begin position="3"/>
        <end position="161"/>
    </location>
</feature>
<gene>
    <name evidence="2" type="ORF">BET03_00690</name>
</gene>
<protein>
    <submittedName>
        <fullName evidence="2">GNAT family N-acetyltransferase</fullName>
    </submittedName>
</protein>
<evidence type="ECO:0000259" key="1">
    <source>
        <dbReference type="PROSITE" id="PS51186"/>
    </source>
</evidence>
<keyword evidence="2" id="KW-0808">Transferase</keyword>
<dbReference type="GO" id="GO:0016747">
    <property type="term" value="F:acyltransferase activity, transferring groups other than amino-acyl groups"/>
    <property type="evidence" value="ECO:0007669"/>
    <property type="project" value="InterPro"/>
</dbReference>